<dbReference type="EMBL" id="HACA01012449">
    <property type="protein sequence ID" value="CDW29810.1"/>
    <property type="molecule type" value="Transcribed_RNA"/>
</dbReference>
<evidence type="ECO:0000313" key="1">
    <source>
        <dbReference type="EMBL" id="CDW29811.1"/>
    </source>
</evidence>
<organism evidence="1">
    <name type="scientific">Lepeophtheirus salmonis</name>
    <name type="common">Salmon louse</name>
    <name type="synonym">Caligus salmonis</name>
    <dbReference type="NCBI Taxonomy" id="72036"/>
    <lineage>
        <taxon>Eukaryota</taxon>
        <taxon>Metazoa</taxon>
        <taxon>Ecdysozoa</taxon>
        <taxon>Arthropoda</taxon>
        <taxon>Crustacea</taxon>
        <taxon>Multicrustacea</taxon>
        <taxon>Hexanauplia</taxon>
        <taxon>Copepoda</taxon>
        <taxon>Siphonostomatoida</taxon>
        <taxon>Caligidae</taxon>
        <taxon>Lepeophtheirus</taxon>
    </lineage>
</organism>
<dbReference type="EMBL" id="HACA01012450">
    <property type="protein sequence ID" value="CDW29811.1"/>
    <property type="molecule type" value="Transcribed_RNA"/>
</dbReference>
<dbReference type="AlphaFoldDB" id="A0A0K2TWQ0"/>
<accession>A0A0K2TWQ0</accession>
<proteinExistence type="predicted"/>
<protein>
    <submittedName>
        <fullName evidence="1">Uncharacterized protein</fullName>
    </submittedName>
</protein>
<feature type="non-terminal residue" evidence="1">
    <location>
        <position position="1"/>
    </location>
</feature>
<name>A0A0K2TWQ0_LEPSM</name>
<sequence>EETFFFNMISVKFVSHHAKNVLFLIFILVMKLNQRISPCRLILSLRTNTLLFLDKGPSEYSRFFSPHF</sequence>
<reference evidence="1" key="1">
    <citation type="submission" date="2014-05" db="EMBL/GenBank/DDBJ databases">
        <authorList>
            <person name="Chronopoulou M."/>
        </authorList>
    </citation>
    <scope>NUCLEOTIDE SEQUENCE</scope>
    <source>
        <tissue evidence="1">Whole organism</tissue>
    </source>
</reference>